<name>A0A7K1U0G0_9BACT</name>
<dbReference type="Gene3D" id="3.20.20.520">
    <property type="entry name" value="Glycosyl hydrolase family 115"/>
    <property type="match status" value="1"/>
</dbReference>
<dbReference type="Gene3D" id="3.30.379.10">
    <property type="entry name" value="Chitobiase/beta-hexosaminidase domain 2-like"/>
    <property type="match status" value="1"/>
</dbReference>
<dbReference type="GO" id="GO:0005975">
    <property type="term" value="P:carbohydrate metabolic process"/>
    <property type="evidence" value="ECO:0007669"/>
    <property type="project" value="UniProtKB-ARBA"/>
</dbReference>
<keyword evidence="1 3" id="KW-0378">Hydrolase</keyword>
<gene>
    <name evidence="3" type="ORF">GO493_06230</name>
</gene>
<evidence type="ECO:0000256" key="1">
    <source>
        <dbReference type="ARBA" id="ARBA00022801"/>
    </source>
</evidence>
<dbReference type="Gene3D" id="2.60.120.1620">
    <property type="match status" value="1"/>
</dbReference>
<evidence type="ECO:0000313" key="4">
    <source>
        <dbReference type="Proteomes" id="UP000461730"/>
    </source>
</evidence>
<proteinExistence type="predicted"/>
<reference evidence="3 4" key="1">
    <citation type="submission" date="2019-12" db="EMBL/GenBank/DDBJ databases">
        <title>Chitinophaga sp. strain ysch24 (GDMCC 1.1355), whole genome shotgun sequence.</title>
        <authorList>
            <person name="Zhang X."/>
        </authorList>
    </citation>
    <scope>NUCLEOTIDE SEQUENCE [LARGE SCALE GENOMIC DNA]</scope>
    <source>
        <strain evidence="4">ysch24</strain>
    </source>
</reference>
<dbReference type="RefSeq" id="WP_157305275.1">
    <property type="nucleotide sequence ID" value="NZ_WRXN01000002.1"/>
</dbReference>
<feature type="domain" description="Gylcosyl hydrolase 115 C-terminal" evidence="2">
    <location>
        <begin position="673"/>
        <end position="841"/>
    </location>
</feature>
<dbReference type="Gene3D" id="1.20.58.2150">
    <property type="match status" value="1"/>
</dbReference>
<dbReference type="GO" id="GO:0016787">
    <property type="term" value="F:hydrolase activity"/>
    <property type="evidence" value="ECO:0007669"/>
    <property type="project" value="UniProtKB-KW"/>
</dbReference>
<comment type="caution">
    <text evidence="3">The sequence shown here is derived from an EMBL/GenBank/DDBJ whole genome shotgun (WGS) entry which is preliminary data.</text>
</comment>
<dbReference type="PANTHER" id="PTHR37842:SF2">
    <property type="entry name" value="GYLCOSYL HYDROLASE 115 C-TERMINAL DOMAIN-CONTAINING PROTEIN"/>
    <property type="match status" value="1"/>
</dbReference>
<dbReference type="PANTHER" id="PTHR37842">
    <property type="match status" value="1"/>
</dbReference>
<dbReference type="EMBL" id="WRXN01000002">
    <property type="protein sequence ID" value="MVT07851.1"/>
    <property type="molecule type" value="Genomic_DNA"/>
</dbReference>
<organism evidence="3 4">
    <name type="scientific">Chitinophaga tropicalis</name>
    <dbReference type="NCBI Taxonomy" id="2683588"/>
    <lineage>
        <taxon>Bacteria</taxon>
        <taxon>Pseudomonadati</taxon>
        <taxon>Bacteroidota</taxon>
        <taxon>Chitinophagia</taxon>
        <taxon>Chitinophagales</taxon>
        <taxon>Chitinophagaceae</taxon>
        <taxon>Chitinophaga</taxon>
    </lineage>
</organism>
<dbReference type="Pfam" id="PF15979">
    <property type="entry name" value="Glyco_hydro_115"/>
    <property type="match status" value="1"/>
</dbReference>
<dbReference type="Proteomes" id="UP000461730">
    <property type="component" value="Unassembled WGS sequence"/>
</dbReference>
<dbReference type="AlphaFoldDB" id="A0A7K1U0G0"/>
<dbReference type="InterPro" id="IPR042301">
    <property type="entry name" value="GH115_sf"/>
</dbReference>
<dbReference type="InterPro" id="IPR029018">
    <property type="entry name" value="Hex-like_dom2"/>
</dbReference>
<dbReference type="Pfam" id="PF17829">
    <property type="entry name" value="GH115_C"/>
    <property type="match status" value="1"/>
</dbReference>
<protein>
    <submittedName>
        <fullName evidence="3">Glycosyhydrolase</fullName>
    </submittedName>
</protein>
<dbReference type="InterPro" id="IPR031924">
    <property type="entry name" value="GH115"/>
</dbReference>
<evidence type="ECO:0000259" key="2">
    <source>
        <dbReference type="Pfam" id="PF17829"/>
    </source>
</evidence>
<dbReference type="SUPFAM" id="SSF55545">
    <property type="entry name" value="beta-N-acetylhexosaminidase-like domain"/>
    <property type="match status" value="1"/>
</dbReference>
<accession>A0A7K1U0G0</accession>
<sequence>MKEWIERFSVALAERRLFFVFPLLFPFCLSAQELVSIKAENRAFPLVTEKGTASIIVDAGDDPLVKKVTGMMQEDVAAVTGKRPGIGNTFPLTGGPVVLVGSIDKSSLLQQLIKKHKIDVSSLKGKWEAYQVQVVRQPMKGIDQALVIAGSDRRGTAYGVMTLLEQIGVSPWHWWADIPVKHQQALYIRPGIFTDAPKVKYRGIFINDEAPALSGWAKEQFGGFNHRFYEKVFELMLRLKGNYLWPAMWGNAFYDDDSLNIRTAAEYGIVIGTSHHEPLMRAHDEWRRYGKGAWNFDSNETRLKDFWRTGLQRADNEKIVTIGMRGDGDEPMSRETATALLERIVDTQRHIIEQVTRKPASATPQLWALYKEVQDYYDKGMRVPDDVTLLLCDDNWGNIRRLPRLEDKNRTGGYGIYYHFDYVGGPRSYKWINTSNIARIWEQMHLAWEYNVRQIWIVNVGDIKPMELPISFFLDYAWDPGKWNEDNIPNYYETWAVKQFGTAVGTEVGNILRLYSQYSARRKPELLNEKTYSYQEWKTVTGEWRQLRSRAERMDEKLPPDYHDAYFQLVLYPVTALCNLHEMYHAVALNKPDSVKWYFENDSLLTARFHTTLAGGKWNRMMSQTHIGYTSWNDPPRNRMPALTGKAITDTVKAPATRTALSLVPDTAKGRLFYEKDGYIAMEADHYSYARNDRYVAWKAIPGIGKTGGGISPFPVTAPRQQGEEDDAYTAYNFYTYDTGTITLYTYCSPTLNFPHQQGLQYAVSIDDEPPQLITLNKEDDDLHTWERWVADNIIIKRSVHTIHTPGRHVLKCRVIDPGVVLQRLVIDAGGLQPGYLGPPETSILR</sequence>
<evidence type="ECO:0000313" key="3">
    <source>
        <dbReference type="EMBL" id="MVT07851.1"/>
    </source>
</evidence>
<dbReference type="InterPro" id="IPR041437">
    <property type="entry name" value="GH115_C"/>
</dbReference>
<keyword evidence="4" id="KW-1185">Reference proteome</keyword>